<name>A0A381T5Y0_9ZZZZ</name>
<keyword evidence="2" id="KW-0442">Lipid degradation</keyword>
<proteinExistence type="predicted"/>
<dbReference type="PROSITE" id="PS51635">
    <property type="entry name" value="PNPLA"/>
    <property type="match status" value="1"/>
</dbReference>
<dbReference type="PANTHER" id="PTHR14226:SF29">
    <property type="entry name" value="NEUROPATHY TARGET ESTERASE SWS"/>
    <property type="match status" value="1"/>
</dbReference>
<organism evidence="5">
    <name type="scientific">marine metagenome</name>
    <dbReference type="NCBI Taxonomy" id="408172"/>
    <lineage>
        <taxon>unclassified sequences</taxon>
        <taxon>metagenomes</taxon>
        <taxon>ecological metagenomes</taxon>
    </lineage>
</organism>
<gene>
    <name evidence="5" type="ORF">METZ01_LOCUS62941</name>
</gene>
<accession>A0A381T5Y0</accession>
<dbReference type="SUPFAM" id="SSF52151">
    <property type="entry name" value="FabD/lysophospholipase-like"/>
    <property type="match status" value="1"/>
</dbReference>
<keyword evidence="1" id="KW-0378">Hydrolase</keyword>
<dbReference type="GO" id="GO:0016042">
    <property type="term" value="P:lipid catabolic process"/>
    <property type="evidence" value="ECO:0007669"/>
    <property type="project" value="UniProtKB-KW"/>
</dbReference>
<dbReference type="GO" id="GO:0016787">
    <property type="term" value="F:hydrolase activity"/>
    <property type="evidence" value="ECO:0007669"/>
    <property type="project" value="UniProtKB-KW"/>
</dbReference>
<dbReference type="Gene3D" id="3.40.1090.10">
    <property type="entry name" value="Cytosolic phospholipase A2 catalytic domain"/>
    <property type="match status" value="2"/>
</dbReference>
<evidence type="ECO:0000313" key="5">
    <source>
        <dbReference type="EMBL" id="SVA10087.1"/>
    </source>
</evidence>
<dbReference type="EMBL" id="UINC01003889">
    <property type="protein sequence ID" value="SVA10087.1"/>
    <property type="molecule type" value="Genomic_DNA"/>
</dbReference>
<feature type="non-terminal residue" evidence="5">
    <location>
        <position position="1"/>
    </location>
</feature>
<keyword evidence="3" id="KW-0443">Lipid metabolism</keyword>
<evidence type="ECO:0000256" key="1">
    <source>
        <dbReference type="ARBA" id="ARBA00022801"/>
    </source>
</evidence>
<sequence>VAGTSAGAVIGAMYAATLDPAWMESRFREFLMNETTKFRASTELMNDRNAETLLEKATKKIRDHFAVILGVNRSYIIKRDVIDEMLEFLLPVRTFEELQIPLKVVATDIQTSSDHIYESGNLIEAVARSCSIPGFVKPTRDGDAMLVDGGVTNPLPISTLRDECDFVLAVNIDRGSLPQLRSPNMVEIMKRADLITGSRLTTAIIKEADFLITPEVLGLHWSDYGHFDTLVENGRQAAEGNLQELRSKINRKSNVFYKLKQWLG</sequence>
<evidence type="ECO:0000256" key="2">
    <source>
        <dbReference type="ARBA" id="ARBA00022963"/>
    </source>
</evidence>
<protein>
    <recommendedName>
        <fullName evidence="4">PNPLA domain-containing protein</fullName>
    </recommendedName>
</protein>
<dbReference type="InterPro" id="IPR050301">
    <property type="entry name" value="NTE"/>
</dbReference>
<feature type="domain" description="PNPLA" evidence="4">
    <location>
        <begin position="1"/>
        <end position="161"/>
    </location>
</feature>
<dbReference type="InterPro" id="IPR016035">
    <property type="entry name" value="Acyl_Trfase/lysoPLipase"/>
</dbReference>
<evidence type="ECO:0000256" key="3">
    <source>
        <dbReference type="ARBA" id="ARBA00023098"/>
    </source>
</evidence>
<evidence type="ECO:0000259" key="4">
    <source>
        <dbReference type="PROSITE" id="PS51635"/>
    </source>
</evidence>
<reference evidence="5" key="1">
    <citation type="submission" date="2018-05" db="EMBL/GenBank/DDBJ databases">
        <authorList>
            <person name="Lanie J.A."/>
            <person name="Ng W.-L."/>
            <person name="Kazmierczak K.M."/>
            <person name="Andrzejewski T.M."/>
            <person name="Davidsen T.M."/>
            <person name="Wayne K.J."/>
            <person name="Tettelin H."/>
            <person name="Glass J.I."/>
            <person name="Rusch D."/>
            <person name="Podicherti R."/>
            <person name="Tsui H.-C.T."/>
            <person name="Winkler M.E."/>
        </authorList>
    </citation>
    <scope>NUCLEOTIDE SEQUENCE</scope>
</reference>
<dbReference type="Pfam" id="PF01734">
    <property type="entry name" value="Patatin"/>
    <property type="match status" value="1"/>
</dbReference>
<dbReference type="InterPro" id="IPR002641">
    <property type="entry name" value="PNPLA_dom"/>
</dbReference>
<dbReference type="AlphaFoldDB" id="A0A381T5Y0"/>
<dbReference type="PANTHER" id="PTHR14226">
    <property type="entry name" value="NEUROPATHY TARGET ESTERASE/SWISS CHEESE D.MELANOGASTER"/>
    <property type="match status" value="1"/>
</dbReference>